<keyword evidence="2" id="KW-1185">Reference proteome</keyword>
<reference evidence="1 2" key="1">
    <citation type="journal article" date="2021" name="BMC Genomics">
        <title>Datura genome reveals duplications of psychoactive alkaloid biosynthetic genes and high mutation rate following tissue culture.</title>
        <authorList>
            <person name="Rajewski A."/>
            <person name="Carter-House D."/>
            <person name="Stajich J."/>
            <person name="Litt A."/>
        </authorList>
    </citation>
    <scope>NUCLEOTIDE SEQUENCE [LARGE SCALE GENOMIC DNA]</scope>
    <source>
        <strain evidence="1">AR-01</strain>
    </source>
</reference>
<evidence type="ECO:0000313" key="1">
    <source>
        <dbReference type="EMBL" id="MCD9559789.1"/>
    </source>
</evidence>
<accession>A0ABS8UNW0</accession>
<evidence type="ECO:0000313" key="2">
    <source>
        <dbReference type="Proteomes" id="UP000823775"/>
    </source>
</evidence>
<sequence length="80" mass="8563">IGDLQPSLFAWPQSGGNADLSYWLASSASPPHVTSAGFTDQDQRFADLSPVKTCYSSVACKLTVPRSMDNLPSHAKGIYC</sequence>
<comment type="caution">
    <text evidence="1">The sequence shown here is derived from an EMBL/GenBank/DDBJ whole genome shotgun (WGS) entry which is preliminary data.</text>
</comment>
<dbReference type="Proteomes" id="UP000823775">
    <property type="component" value="Unassembled WGS sequence"/>
</dbReference>
<gene>
    <name evidence="1" type="ORF">HAX54_018086</name>
</gene>
<protein>
    <submittedName>
        <fullName evidence="1">Uncharacterized protein</fullName>
    </submittedName>
</protein>
<name>A0ABS8UNW0_DATST</name>
<organism evidence="1 2">
    <name type="scientific">Datura stramonium</name>
    <name type="common">Jimsonweed</name>
    <name type="synonym">Common thornapple</name>
    <dbReference type="NCBI Taxonomy" id="4076"/>
    <lineage>
        <taxon>Eukaryota</taxon>
        <taxon>Viridiplantae</taxon>
        <taxon>Streptophyta</taxon>
        <taxon>Embryophyta</taxon>
        <taxon>Tracheophyta</taxon>
        <taxon>Spermatophyta</taxon>
        <taxon>Magnoliopsida</taxon>
        <taxon>eudicotyledons</taxon>
        <taxon>Gunneridae</taxon>
        <taxon>Pentapetalae</taxon>
        <taxon>asterids</taxon>
        <taxon>lamiids</taxon>
        <taxon>Solanales</taxon>
        <taxon>Solanaceae</taxon>
        <taxon>Solanoideae</taxon>
        <taxon>Datureae</taxon>
        <taxon>Datura</taxon>
    </lineage>
</organism>
<proteinExistence type="predicted"/>
<feature type="non-terminal residue" evidence="1">
    <location>
        <position position="1"/>
    </location>
</feature>
<dbReference type="EMBL" id="JACEIK010002220">
    <property type="protein sequence ID" value="MCD9559789.1"/>
    <property type="molecule type" value="Genomic_DNA"/>
</dbReference>